<comment type="caution">
    <text evidence="2">The sequence shown here is derived from an EMBL/GenBank/DDBJ whole genome shotgun (WGS) entry which is preliminary data.</text>
</comment>
<organism evidence="2 3">
    <name type="scientific">Streptomyces olivaceiscleroticus</name>
    <dbReference type="NCBI Taxonomy" id="68245"/>
    <lineage>
        <taxon>Bacteria</taxon>
        <taxon>Bacillati</taxon>
        <taxon>Actinomycetota</taxon>
        <taxon>Actinomycetes</taxon>
        <taxon>Kitasatosporales</taxon>
        <taxon>Streptomycetaceae</taxon>
        <taxon>Streptomyces</taxon>
    </lineage>
</organism>
<keyword evidence="3" id="KW-1185">Reference proteome</keyword>
<proteinExistence type="predicted"/>
<gene>
    <name evidence="2" type="ORF">GCM10010361_48730</name>
</gene>
<dbReference type="PANTHER" id="PTHR23026:SF123">
    <property type="entry name" value="NAD(P)H NITROREDUCTASE RV3131-RELATED"/>
    <property type="match status" value="1"/>
</dbReference>
<sequence>MDTQAADDLTVTALVTDAIAAPSMHNAQPWRFRCSPGCRTLRLWADEERALPQADPDGRALHIGCGAALFNLRASAAHADLPVRTTLLPDAERPALLAVVELDPEGETDGGTERLRRLHPAVHERHSSRYPFEATGLTAAQLTGLRHAAEQEGATLSFPVGRHLQLVLELAEEGEERDRGAAADDAAGGAATGSGADPLAGGAGDGREPVPARPDLAEWTRIGAAAESADDGVPAYAFGPERRGGRAPVRDFAAGREVAGRETATFESHPHLALLSTERDRPEDWLRAGQAMQRTLLAATLDGLSSSFVTQSLEWPELRRPLREPVSGHGLVQMVLRFGYGPRGTATPRRPVEEVLEFDAP</sequence>
<dbReference type="InterPro" id="IPR000415">
    <property type="entry name" value="Nitroreductase-like"/>
</dbReference>
<feature type="compositionally biased region" description="Low complexity" evidence="1">
    <location>
        <begin position="183"/>
        <end position="200"/>
    </location>
</feature>
<dbReference type="EMBL" id="BAAABY010000033">
    <property type="protein sequence ID" value="GAA0478418.1"/>
    <property type="molecule type" value="Genomic_DNA"/>
</dbReference>
<accession>A0ABN1AK38</accession>
<dbReference type="Proteomes" id="UP001500909">
    <property type="component" value="Unassembled WGS sequence"/>
</dbReference>
<name>A0ABN1AK38_9ACTN</name>
<dbReference type="Gene3D" id="3.40.109.10">
    <property type="entry name" value="NADH Oxidase"/>
    <property type="match status" value="1"/>
</dbReference>
<dbReference type="RefSeq" id="WP_346097309.1">
    <property type="nucleotide sequence ID" value="NZ_BAAABY010000033.1"/>
</dbReference>
<evidence type="ECO:0000313" key="3">
    <source>
        <dbReference type="Proteomes" id="UP001500909"/>
    </source>
</evidence>
<dbReference type="SUPFAM" id="SSF55469">
    <property type="entry name" value="FMN-dependent nitroreductase-like"/>
    <property type="match status" value="1"/>
</dbReference>
<reference evidence="2 3" key="1">
    <citation type="journal article" date="2019" name="Int. J. Syst. Evol. Microbiol.">
        <title>The Global Catalogue of Microorganisms (GCM) 10K type strain sequencing project: providing services to taxonomists for standard genome sequencing and annotation.</title>
        <authorList>
            <consortium name="The Broad Institute Genomics Platform"/>
            <consortium name="The Broad Institute Genome Sequencing Center for Infectious Disease"/>
            <person name="Wu L."/>
            <person name="Ma J."/>
        </authorList>
    </citation>
    <scope>NUCLEOTIDE SEQUENCE [LARGE SCALE GENOMIC DNA]</scope>
    <source>
        <strain evidence="2 3">JCM 4805</strain>
    </source>
</reference>
<evidence type="ECO:0000313" key="2">
    <source>
        <dbReference type="EMBL" id="GAA0478418.1"/>
    </source>
</evidence>
<protein>
    <submittedName>
        <fullName evidence="2">Nitroreductase</fullName>
    </submittedName>
</protein>
<evidence type="ECO:0000256" key="1">
    <source>
        <dbReference type="SAM" id="MobiDB-lite"/>
    </source>
</evidence>
<dbReference type="InterPro" id="IPR050627">
    <property type="entry name" value="Nitroreductase/BluB"/>
</dbReference>
<feature type="region of interest" description="Disordered" evidence="1">
    <location>
        <begin position="172"/>
        <end position="211"/>
    </location>
</feature>
<dbReference type="PANTHER" id="PTHR23026">
    <property type="entry name" value="NADPH NITROREDUCTASE"/>
    <property type="match status" value="1"/>
</dbReference>